<dbReference type="AlphaFoldDB" id="A0A6G4WI67"/>
<evidence type="ECO:0000259" key="1">
    <source>
        <dbReference type="PROSITE" id="PS50075"/>
    </source>
</evidence>
<sequence>MTYNQVLGAIEKILREKLNHQHMDAFAPQARLNEDLYLDSVLILEIMLALELDYGVELPEEVISRQDLDTVDDLARLFVEASDSARELARPAKELVFTRAEKEAAERVGVHGEDYVDIKVHCFVSSVCHAVKQKQLDHRPFFFGVWDAGFAVDRRWRLAYHAAEINHDFFRDWFERLYGPKVRQWYRPEATKEENLATMLELLERKKESEYLMVMLDLFHLPERENKFNQNPFPHYLMLENTDDPAVWMILDPDFRWEGKIEKQKVINAIMQPTVAGGFIFDAADIRTPSAVDLRDYFLACFHEDDNLLTRATREIVRAHVEGRDGVKLGELSSALRELPVISIRKYGLEHGFAFFWRSLQLSNTEFDIICDDIEALIQEFKTLHYAIMKLSQTGNDAFAARVFEKLGELDAMERDLKRRLAQTYRMWCDTRGLLHAPRHDLEEAVA</sequence>
<dbReference type="InterPro" id="IPR009081">
    <property type="entry name" value="PP-bd_ACP"/>
</dbReference>
<feature type="domain" description="Carrier" evidence="1">
    <location>
        <begin position="4"/>
        <end position="82"/>
    </location>
</feature>
<dbReference type="RefSeq" id="WP_165031549.1">
    <property type="nucleotide sequence ID" value="NZ_JAAKZF010000038.1"/>
</dbReference>
<comment type="caution">
    <text evidence="2">The sequence shown here is derived from an EMBL/GenBank/DDBJ whole genome shotgun (WGS) entry which is preliminary data.</text>
</comment>
<dbReference type="Pfam" id="PF19468">
    <property type="entry name" value="DUF6005"/>
    <property type="match status" value="1"/>
</dbReference>
<dbReference type="InterPro" id="IPR036736">
    <property type="entry name" value="ACP-like_sf"/>
</dbReference>
<reference evidence="2 3" key="1">
    <citation type="submission" date="2020-02" db="EMBL/GenBank/DDBJ databases">
        <title>Genome sequence of strain CCNWXJ40-4.</title>
        <authorList>
            <person name="Gao J."/>
            <person name="Sun J."/>
        </authorList>
    </citation>
    <scope>NUCLEOTIDE SEQUENCE [LARGE SCALE GENOMIC DNA]</scope>
    <source>
        <strain evidence="2 3">CCNWXJ 40-4</strain>
    </source>
</reference>
<protein>
    <submittedName>
        <fullName evidence="2">Phosphopantetheine-binding protein</fullName>
    </submittedName>
</protein>
<accession>A0A6G4WI67</accession>
<proteinExistence type="predicted"/>
<dbReference type="InterPro" id="IPR046047">
    <property type="entry name" value="DUF6005"/>
</dbReference>
<evidence type="ECO:0000313" key="2">
    <source>
        <dbReference type="EMBL" id="NGO53820.1"/>
    </source>
</evidence>
<dbReference type="SUPFAM" id="SSF47336">
    <property type="entry name" value="ACP-like"/>
    <property type="match status" value="1"/>
</dbReference>
<dbReference type="Proteomes" id="UP001642900">
    <property type="component" value="Unassembled WGS sequence"/>
</dbReference>
<name>A0A6G4WI67_9HYPH</name>
<gene>
    <name evidence="2" type="ORF">G6N73_22100</name>
</gene>
<dbReference type="EMBL" id="JAAKZF010000038">
    <property type="protein sequence ID" value="NGO53820.1"/>
    <property type="molecule type" value="Genomic_DNA"/>
</dbReference>
<keyword evidence="3" id="KW-1185">Reference proteome</keyword>
<organism evidence="2 3">
    <name type="scientific">Allomesorhizobium camelthorni</name>
    <dbReference type="NCBI Taxonomy" id="475069"/>
    <lineage>
        <taxon>Bacteria</taxon>
        <taxon>Pseudomonadati</taxon>
        <taxon>Pseudomonadota</taxon>
        <taxon>Alphaproteobacteria</taxon>
        <taxon>Hyphomicrobiales</taxon>
        <taxon>Phyllobacteriaceae</taxon>
        <taxon>Allomesorhizobium</taxon>
    </lineage>
</organism>
<evidence type="ECO:0000313" key="3">
    <source>
        <dbReference type="Proteomes" id="UP001642900"/>
    </source>
</evidence>
<dbReference type="PROSITE" id="PS50075">
    <property type="entry name" value="CARRIER"/>
    <property type="match status" value="1"/>
</dbReference>
<dbReference type="Gene3D" id="1.10.1200.10">
    <property type="entry name" value="ACP-like"/>
    <property type="match status" value="1"/>
</dbReference>